<proteinExistence type="predicted"/>
<evidence type="ECO:0000313" key="3">
    <source>
        <dbReference type="EMBL" id="OGH00050.1"/>
    </source>
</evidence>
<keyword evidence="2" id="KW-1133">Transmembrane helix</keyword>
<evidence type="ECO:0000256" key="1">
    <source>
        <dbReference type="SAM" id="MobiDB-lite"/>
    </source>
</evidence>
<protein>
    <recommendedName>
        <fullName evidence="5">DUF2953 domain-containing protein</fullName>
    </recommendedName>
</protein>
<feature type="region of interest" description="Disordered" evidence="1">
    <location>
        <begin position="52"/>
        <end position="76"/>
    </location>
</feature>
<sequence length="193" mass="21657">MLGLALCPLAFPVRLRFVLSPLCFEMAWGGLGFWLEGGKKGVSVFGLKKGLEEKPAPPEAPAKPEKAKNKKKKQEKQKVGFKDLLRIWGHPIKGILLDRVKVLAGRLWAALRLERLLVRYGGGDAYQQGVLAGVFALVPQGARLRLVSDFEGRTNLELEVHLITWKLFGALVLFVATLPYWKAIRLYRELRLT</sequence>
<accession>A0A1F6GPK2</accession>
<keyword evidence="2" id="KW-0812">Transmembrane</keyword>
<dbReference type="EMBL" id="MFNF01000050">
    <property type="protein sequence ID" value="OGH00050.1"/>
    <property type="molecule type" value="Genomic_DNA"/>
</dbReference>
<comment type="caution">
    <text evidence="3">The sequence shown here is derived from an EMBL/GenBank/DDBJ whole genome shotgun (WGS) entry which is preliminary data.</text>
</comment>
<evidence type="ECO:0000256" key="2">
    <source>
        <dbReference type="SAM" id="Phobius"/>
    </source>
</evidence>
<gene>
    <name evidence="3" type="ORF">A2557_04170</name>
</gene>
<keyword evidence="2" id="KW-0472">Membrane</keyword>
<organism evidence="3 4">
    <name type="scientific">Candidatus Lambdaproteobacteria bacterium RIFOXYD2_FULL_56_26</name>
    <dbReference type="NCBI Taxonomy" id="1817773"/>
    <lineage>
        <taxon>Bacteria</taxon>
        <taxon>Pseudomonadati</taxon>
        <taxon>Pseudomonadota</taxon>
        <taxon>Candidatus Lambdaproteobacteria</taxon>
    </lineage>
</organism>
<dbReference type="AlphaFoldDB" id="A0A1F6GPK2"/>
<evidence type="ECO:0000313" key="4">
    <source>
        <dbReference type="Proteomes" id="UP000177583"/>
    </source>
</evidence>
<feature type="compositionally biased region" description="Basic and acidic residues" evidence="1">
    <location>
        <begin position="52"/>
        <end position="67"/>
    </location>
</feature>
<dbReference type="Proteomes" id="UP000177583">
    <property type="component" value="Unassembled WGS sequence"/>
</dbReference>
<feature type="transmembrane region" description="Helical" evidence="2">
    <location>
        <begin position="163"/>
        <end position="181"/>
    </location>
</feature>
<reference evidence="3 4" key="1">
    <citation type="journal article" date="2016" name="Nat. Commun.">
        <title>Thousands of microbial genomes shed light on interconnected biogeochemical processes in an aquifer system.</title>
        <authorList>
            <person name="Anantharaman K."/>
            <person name="Brown C.T."/>
            <person name="Hug L.A."/>
            <person name="Sharon I."/>
            <person name="Castelle C.J."/>
            <person name="Probst A.J."/>
            <person name="Thomas B.C."/>
            <person name="Singh A."/>
            <person name="Wilkins M.J."/>
            <person name="Karaoz U."/>
            <person name="Brodie E.L."/>
            <person name="Williams K.H."/>
            <person name="Hubbard S.S."/>
            <person name="Banfield J.F."/>
        </authorList>
    </citation>
    <scope>NUCLEOTIDE SEQUENCE [LARGE SCALE GENOMIC DNA]</scope>
</reference>
<name>A0A1F6GPK2_9PROT</name>
<evidence type="ECO:0008006" key="5">
    <source>
        <dbReference type="Google" id="ProtNLM"/>
    </source>
</evidence>